<feature type="domain" description="CS" evidence="6">
    <location>
        <begin position="32"/>
        <end position="131"/>
    </location>
</feature>
<name>A0AB40CLR9_DIOCR</name>
<evidence type="ECO:0000259" key="5">
    <source>
        <dbReference type="PROSITE" id="PS01031"/>
    </source>
</evidence>
<organism evidence="7 8">
    <name type="scientific">Dioscorea cayennensis subsp. rotundata</name>
    <name type="common">White Guinea yam</name>
    <name type="synonym">Dioscorea rotundata</name>
    <dbReference type="NCBI Taxonomy" id="55577"/>
    <lineage>
        <taxon>Eukaryota</taxon>
        <taxon>Viridiplantae</taxon>
        <taxon>Streptophyta</taxon>
        <taxon>Embryophyta</taxon>
        <taxon>Tracheophyta</taxon>
        <taxon>Spermatophyta</taxon>
        <taxon>Magnoliopsida</taxon>
        <taxon>Liliopsida</taxon>
        <taxon>Dioscoreales</taxon>
        <taxon>Dioscoreaceae</taxon>
        <taxon>Dioscorea</taxon>
    </lineage>
</organism>
<evidence type="ECO:0000256" key="2">
    <source>
        <dbReference type="RuleBase" id="RU003616"/>
    </source>
</evidence>
<evidence type="ECO:0000256" key="4">
    <source>
        <dbReference type="SAM" id="Phobius"/>
    </source>
</evidence>
<reference evidence="8" key="1">
    <citation type="submission" date="2025-08" db="UniProtKB">
        <authorList>
            <consortium name="RefSeq"/>
        </authorList>
    </citation>
    <scope>IDENTIFICATION</scope>
</reference>
<evidence type="ECO:0000256" key="1">
    <source>
        <dbReference type="PROSITE-ProRule" id="PRU00285"/>
    </source>
</evidence>
<dbReference type="AlphaFoldDB" id="A0AB40CLR9"/>
<dbReference type="GeneID" id="120278075"/>
<feature type="compositionally biased region" description="Acidic residues" evidence="3">
    <location>
        <begin position="121"/>
        <end position="138"/>
    </location>
</feature>
<evidence type="ECO:0000313" key="8">
    <source>
        <dbReference type="RefSeq" id="XP_039140914.1"/>
    </source>
</evidence>
<dbReference type="Gene3D" id="2.60.40.790">
    <property type="match status" value="1"/>
</dbReference>
<dbReference type="Pfam" id="PF00011">
    <property type="entry name" value="HSP20"/>
    <property type="match status" value="1"/>
</dbReference>
<evidence type="ECO:0000259" key="6">
    <source>
        <dbReference type="PROSITE" id="PS51203"/>
    </source>
</evidence>
<comment type="similarity">
    <text evidence="1 2">Belongs to the small heat shock protein (HSP20) family.</text>
</comment>
<proteinExistence type="inferred from homology"/>
<feature type="domain" description="SHSP" evidence="5">
    <location>
        <begin position="28"/>
        <end position="135"/>
    </location>
</feature>
<dbReference type="RefSeq" id="XP_039140914.1">
    <property type="nucleotide sequence ID" value="XM_039284980.1"/>
</dbReference>
<protein>
    <submittedName>
        <fullName evidence="8">16.9 kDa class I heat shock protein 3-like</fullName>
    </submittedName>
</protein>
<keyword evidence="4" id="KW-1133">Transmembrane helix</keyword>
<feature type="region of interest" description="Disordered" evidence="3">
    <location>
        <begin position="121"/>
        <end position="142"/>
    </location>
</feature>
<keyword evidence="4" id="KW-0812">Transmembrane</keyword>
<keyword evidence="7" id="KW-1185">Reference proteome</keyword>
<dbReference type="PROSITE" id="PS51203">
    <property type="entry name" value="CS"/>
    <property type="match status" value="1"/>
</dbReference>
<feature type="region of interest" description="Disordered" evidence="3">
    <location>
        <begin position="1"/>
        <end position="21"/>
    </location>
</feature>
<keyword evidence="4" id="KW-0472">Membrane</keyword>
<evidence type="ECO:0000313" key="7">
    <source>
        <dbReference type="Proteomes" id="UP001515500"/>
    </source>
</evidence>
<feature type="transmembrane region" description="Helical" evidence="4">
    <location>
        <begin position="152"/>
        <end position="171"/>
    </location>
</feature>
<dbReference type="CDD" id="cd06464">
    <property type="entry name" value="ACD_sHsps-like"/>
    <property type="match status" value="1"/>
</dbReference>
<dbReference type="SUPFAM" id="SSF49764">
    <property type="entry name" value="HSP20-like chaperones"/>
    <property type="match status" value="1"/>
</dbReference>
<gene>
    <name evidence="8" type="primary">LOC120278075</name>
</gene>
<accession>A0AB40CLR9</accession>
<dbReference type="InterPro" id="IPR007052">
    <property type="entry name" value="CS_dom"/>
</dbReference>
<evidence type="ECO:0000256" key="3">
    <source>
        <dbReference type="SAM" id="MobiDB-lite"/>
    </source>
</evidence>
<dbReference type="InterPro" id="IPR002068">
    <property type="entry name" value="A-crystallin/Hsp20_dom"/>
</dbReference>
<dbReference type="PROSITE" id="PS01031">
    <property type="entry name" value="SHSP"/>
    <property type="match status" value="1"/>
</dbReference>
<dbReference type="Proteomes" id="UP001515500">
    <property type="component" value="Chromosome 15"/>
</dbReference>
<dbReference type="InterPro" id="IPR008978">
    <property type="entry name" value="HSP20-like_chaperone"/>
</dbReference>
<sequence length="181" mass="20561">MAKKTRAPATKKSPTVEDKRVPAITGERNYIDLKPESKWSSDEDTHTLVINLPYFKVEDMNVSVDTGSNTLSVKCESQVPLNMWMRFAGDFPLPEKCNVNEVKAKYENGLLSVKFPKIINEDEEEHEEDEELGDEEDETMKKMSKHGIDGQLKMIILTGVTLLIAVVVLWMSPFKSQDKEL</sequence>